<protein>
    <recommendedName>
        <fullName evidence="4">START domain-containing protein</fullName>
    </recommendedName>
</protein>
<dbReference type="AlphaFoldDB" id="K3WIW4"/>
<keyword evidence="1" id="KW-0175">Coiled coil</keyword>
<dbReference type="EMBL" id="GL376564">
    <property type="status" value="NOT_ANNOTATED_CDS"/>
    <property type="molecule type" value="Genomic_DNA"/>
</dbReference>
<sequence>MAQMGTNGDAARYSEADDDVDIGGVWSAACDEPIDLLPLDAFGAADGEFCDPLALLESSETDASIDELLRELLPNDVTSEEDAASTVRDDLRQMCDQSMETTSSTGCNAVEQGGSHAIVCAGELQRGAKPPSKDRNPTRQRAKTEIEYLRQRVHELQGELRHLQHSSKSTDQIPPVLTIECVLVGAEIEAATLAPTDGSVVETTSPLAGTTSNSNAMWRRLAERQQRLRHKAELENVKLKESLMAQLRLAQSLEKLLHKRPRLWTHDTLLSKRSCNALRRTEIIGDQENAAIFESLLAKIDQSYACYRDVLHENGLMDAPCGHRDTRLERSVFRLGHLSNEGDDDALEERVYVELTDVSDMPFGVMATCDGAWRCITSGYMQLQHDVYRGFEGANDILAVNYAVTMSRRRMHVDMTAHAVMKRFVEGDRVVFVWESISDTGGSHCASSETPGLQVEERGWTVFTSSDAGAVTQIRTCMQMSPLVVSNSFDEGRQVGFLTNFALEYFGAQLEQAHEAIESLLLDECTH</sequence>
<dbReference type="Proteomes" id="UP000019132">
    <property type="component" value="Unassembled WGS sequence"/>
</dbReference>
<dbReference type="eggNOG" id="ENOG502RWHW">
    <property type="taxonomic scope" value="Eukaryota"/>
</dbReference>
<feature type="coiled-coil region" evidence="1">
    <location>
        <begin position="139"/>
        <end position="166"/>
    </location>
</feature>
<evidence type="ECO:0000256" key="1">
    <source>
        <dbReference type="SAM" id="Coils"/>
    </source>
</evidence>
<dbReference type="EnsemblProtists" id="PYU1_T004906">
    <property type="protein sequence ID" value="PYU1_T004906"/>
    <property type="gene ID" value="PYU1_G004895"/>
</dbReference>
<organism evidence="2 3">
    <name type="scientific">Globisporangium ultimum (strain ATCC 200006 / CBS 805.95 / DAOM BR144)</name>
    <name type="common">Pythium ultimum</name>
    <dbReference type="NCBI Taxonomy" id="431595"/>
    <lineage>
        <taxon>Eukaryota</taxon>
        <taxon>Sar</taxon>
        <taxon>Stramenopiles</taxon>
        <taxon>Oomycota</taxon>
        <taxon>Peronosporomycetes</taxon>
        <taxon>Pythiales</taxon>
        <taxon>Pythiaceae</taxon>
        <taxon>Globisporangium</taxon>
    </lineage>
</organism>
<accession>K3WIW4</accession>
<dbReference type="VEuPathDB" id="FungiDB:PYU1_G004895"/>
<dbReference type="HOGENOM" id="CLU_039133_0_0_1"/>
<dbReference type="PANTHER" id="PTHR35796">
    <property type="entry name" value="HYPOTHETICAL CYTOSOLIC PROTEIN"/>
    <property type="match status" value="1"/>
</dbReference>
<dbReference type="PANTHER" id="PTHR35796:SF3">
    <property type="entry name" value="BHLH DOMAIN-CONTAINING PROTEIN"/>
    <property type="match status" value="1"/>
</dbReference>
<reference evidence="2" key="3">
    <citation type="submission" date="2015-02" db="UniProtKB">
        <authorList>
            <consortium name="EnsemblProtists"/>
        </authorList>
    </citation>
    <scope>IDENTIFICATION</scope>
    <source>
        <strain evidence="2">DAOM BR144</strain>
    </source>
</reference>
<evidence type="ECO:0000313" key="3">
    <source>
        <dbReference type="Proteomes" id="UP000019132"/>
    </source>
</evidence>
<evidence type="ECO:0008006" key="4">
    <source>
        <dbReference type="Google" id="ProtNLM"/>
    </source>
</evidence>
<name>K3WIW4_GLOUD</name>
<keyword evidence="3" id="KW-1185">Reference proteome</keyword>
<evidence type="ECO:0000313" key="2">
    <source>
        <dbReference type="EnsemblProtists" id="PYU1_T004906"/>
    </source>
</evidence>
<reference evidence="3" key="2">
    <citation type="submission" date="2010-04" db="EMBL/GenBank/DDBJ databases">
        <authorList>
            <person name="Buell R."/>
            <person name="Hamilton J."/>
            <person name="Hostetler J."/>
        </authorList>
    </citation>
    <scope>NUCLEOTIDE SEQUENCE [LARGE SCALE GENOMIC DNA]</scope>
    <source>
        <strain evidence="3">DAOM:BR144</strain>
    </source>
</reference>
<reference evidence="3" key="1">
    <citation type="journal article" date="2010" name="Genome Biol.">
        <title>Genome sequence of the necrotrophic plant pathogen Pythium ultimum reveals original pathogenicity mechanisms and effector repertoire.</title>
        <authorList>
            <person name="Levesque C.A."/>
            <person name="Brouwer H."/>
            <person name="Cano L."/>
            <person name="Hamilton J.P."/>
            <person name="Holt C."/>
            <person name="Huitema E."/>
            <person name="Raffaele S."/>
            <person name="Robideau G.P."/>
            <person name="Thines M."/>
            <person name="Win J."/>
            <person name="Zerillo M.M."/>
            <person name="Beakes G.W."/>
            <person name="Boore J.L."/>
            <person name="Busam D."/>
            <person name="Dumas B."/>
            <person name="Ferriera S."/>
            <person name="Fuerstenberg S.I."/>
            <person name="Gachon C.M."/>
            <person name="Gaulin E."/>
            <person name="Govers F."/>
            <person name="Grenville-Briggs L."/>
            <person name="Horner N."/>
            <person name="Hostetler J."/>
            <person name="Jiang R.H."/>
            <person name="Johnson J."/>
            <person name="Krajaejun T."/>
            <person name="Lin H."/>
            <person name="Meijer H.J."/>
            <person name="Moore B."/>
            <person name="Morris P."/>
            <person name="Phuntmart V."/>
            <person name="Puiu D."/>
            <person name="Shetty J."/>
            <person name="Stajich J.E."/>
            <person name="Tripathy S."/>
            <person name="Wawra S."/>
            <person name="van West P."/>
            <person name="Whitty B.R."/>
            <person name="Coutinho P.M."/>
            <person name="Henrissat B."/>
            <person name="Martin F."/>
            <person name="Thomas P.D."/>
            <person name="Tyler B.M."/>
            <person name="De Vries R.P."/>
            <person name="Kamoun S."/>
            <person name="Yandell M."/>
            <person name="Tisserat N."/>
            <person name="Buell C.R."/>
        </authorList>
    </citation>
    <scope>NUCLEOTIDE SEQUENCE</scope>
    <source>
        <strain evidence="3">DAOM:BR144</strain>
    </source>
</reference>
<dbReference type="STRING" id="431595.K3WIW4"/>
<dbReference type="InParanoid" id="K3WIW4"/>
<proteinExistence type="predicted"/>